<dbReference type="Pfam" id="PF00528">
    <property type="entry name" value="BPD_transp_1"/>
    <property type="match status" value="1"/>
</dbReference>
<gene>
    <name evidence="13" type="ORF">A9306_02050</name>
    <name evidence="14" type="ORF">A9308_08750</name>
</gene>
<feature type="transmembrane region" description="Helical" evidence="11">
    <location>
        <begin position="130"/>
        <end position="154"/>
    </location>
</feature>
<evidence type="ECO:0000256" key="2">
    <source>
        <dbReference type="ARBA" id="ARBA00007069"/>
    </source>
</evidence>
<proteinExistence type="inferred from homology"/>
<dbReference type="InterPro" id="IPR000515">
    <property type="entry name" value="MetI-like"/>
</dbReference>
<feature type="transmembrane region" description="Helical" evidence="11">
    <location>
        <begin position="12"/>
        <end position="32"/>
    </location>
</feature>
<comment type="subcellular location">
    <subcellularLocation>
        <location evidence="1">Cell inner membrane</location>
        <topology evidence="1">Multi-pass membrane protein</topology>
    </subcellularLocation>
    <subcellularLocation>
        <location evidence="11">Cell membrane</location>
        <topology evidence="11">Multi-pass membrane protein</topology>
    </subcellularLocation>
</comment>
<dbReference type="InterPro" id="IPR035906">
    <property type="entry name" value="MetI-like_sf"/>
</dbReference>
<evidence type="ECO:0000313" key="13">
    <source>
        <dbReference type="EMBL" id="OBX75832.1"/>
    </source>
</evidence>
<dbReference type="SUPFAM" id="SSF161098">
    <property type="entry name" value="MetI-like"/>
    <property type="match status" value="1"/>
</dbReference>
<evidence type="ECO:0000256" key="7">
    <source>
        <dbReference type="ARBA" id="ARBA00022989"/>
    </source>
</evidence>
<dbReference type="Proteomes" id="UP000092508">
    <property type="component" value="Unassembled WGS sequence"/>
</dbReference>
<evidence type="ECO:0000256" key="11">
    <source>
        <dbReference type="RuleBase" id="RU363032"/>
    </source>
</evidence>
<dbReference type="Gene3D" id="1.10.3720.10">
    <property type="entry name" value="MetI-like"/>
    <property type="match status" value="1"/>
</dbReference>
<accession>A0A1B8QAT9</accession>
<keyword evidence="5" id="KW-0997">Cell inner membrane</keyword>
<dbReference type="OrthoDB" id="9782004at2"/>
<dbReference type="NCBIfam" id="NF007047">
    <property type="entry name" value="PRK09500.1"/>
    <property type="match status" value="1"/>
</dbReference>
<dbReference type="PANTHER" id="PTHR43848:SF5">
    <property type="entry name" value="SPERMIDINE_PUTRESCINE TRANSPORT SYSTEM PERMEASE PROTEIN POTC"/>
    <property type="match status" value="1"/>
</dbReference>
<dbReference type="STRING" id="34059.A9308_08750"/>
<keyword evidence="3 11" id="KW-0813">Transport</keyword>
<evidence type="ECO:0000313" key="16">
    <source>
        <dbReference type="Proteomes" id="UP000092616"/>
    </source>
</evidence>
<evidence type="ECO:0000256" key="10">
    <source>
        <dbReference type="ARBA" id="ARBA00039580"/>
    </source>
</evidence>
<dbReference type="PANTHER" id="PTHR43848">
    <property type="entry name" value="PUTRESCINE TRANSPORT SYSTEM PERMEASE PROTEIN POTI"/>
    <property type="match status" value="1"/>
</dbReference>
<keyword evidence="7 11" id="KW-1133">Transmembrane helix</keyword>
<feature type="transmembrane region" description="Helical" evidence="11">
    <location>
        <begin position="175"/>
        <end position="197"/>
    </location>
</feature>
<feature type="transmembrane region" description="Helical" evidence="11">
    <location>
        <begin position="232"/>
        <end position="255"/>
    </location>
</feature>
<dbReference type="CDD" id="cd06261">
    <property type="entry name" value="TM_PBP2"/>
    <property type="match status" value="1"/>
</dbReference>
<comment type="function">
    <text evidence="9">Required for the activity of the bacterial periplasmic transport system of putrescine and spermidine.</text>
</comment>
<keyword evidence="6 11" id="KW-0812">Transmembrane</keyword>
<comment type="caution">
    <text evidence="14">The sequence shown here is derived from an EMBL/GenBank/DDBJ whole genome shotgun (WGS) entry which is preliminary data.</text>
</comment>
<keyword evidence="8 11" id="KW-0472">Membrane</keyword>
<dbReference type="EMBL" id="LZMZ01000031">
    <property type="protein sequence ID" value="OBX76380.1"/>
    <property type="molecule type" value="Genomic_DNA"/>
</dbReference>
<dbReference type="GO" id="GO:0055085">
    <property type="term" value="P:transmembrane transport"/>
    <property type="evidence" value="ECO:0007669"/>
    <property type="project" value="InterPro"/>
</dbReference>
<evidence type="ECO:0000256" key="8">
    <source>
        <dbReference type="ARBA" id="ARBA00023136"/>
    </source>
</evidence>
<keyword evidence="4" id="KW-1003">Cell membrane</keyword>
<evidence type="ECO:0000256" key="5">
    <source>
        <dbReference type="ARBA" id="ARBA00022519"/>
    </source>
</evidence>
<organism evidence="14 15">
    <name type="scientific">Faucicola atlantae</name>
    <dbReference type="NCBI Taxonomy" id="34059"/>
    <lineage>
        <taxon>Bacteria</taxon>
        <taxon>Pseudomonadati</taxon>
        <taxon>Pseudomonadota</taxon>
        <taxon>Gammaproteobacteria</taxon>
        <taxon>Moraxellales</taxon>
        <taxon>Moraxellaceae</taxon>
        <taxon>Faucicola</taxon>
    </lineage>
</organism>
<evidence type="ECO:0000313" key="14">
    <source>
        <dbReference type="EMBL" id="OBX76380.1"/>
    </source>
</evidence>
<dbReference type="PROSITE" id="PS50928">
    <property type="entry name" value="ABC_TM1"/>
    <property type="match status" value="1"/>
</dbReference>
<evidence type="ECO:0000259" key="12">
    <source>
        <dbReference type="PROSITE" id="PS50928"/>
    </source>
</evidence>
<dbReference type="RefSeq" id="WP_067237705.1">
    <property type="nucleotide sequence ID" value="NZ_CP171132.1"/>
</dbReference>
<reference evidence="14 15" key="2">
    <citation type="submission" date="2016-06" db="EMBL/GenBank/DDBJ databases">
        <title>Draft genome of Moraxella atlantae CCUG 66109.</title>
        <authorList>
            <person name="Salva-Serra F."/>
            <person name="Engstrom-Jakobsson H."/>
            <person name="Thorell K."/>
            <person name="Gonzales-Siles L."/>
            <person name="Karlsson R."/>
            <person name="Boulund F."/>
            <person name="Engstrand L."/>
            <person name="Kristiansson E."/>
            <person name="Moore E."/>
        </authorList>
    </citation>
    <scope>NUCLEOTIDE SEQUENCE [LARGE SCALE GENOMIC DNA]</scope>
    <source>
        <strain evidence="14 15">CCUG 66109</strain>
    </source>
</reference>
<feature type="transmembrane region" description="Helical" evidence="11">
    <location>
        <begin position="62"/>
        <end position="85"/>
    </location>
</feature>
<dbReference type="AlphaFoldDB" id="A0A1B8QAT9"/>
<comment type="similarity">
    <text evidence="2">Belongs to the binding-protein-dependent transport system permease family. CysTW subfamily.</text>
</comment>
<dbReference type="EMBL" id="LZNA01000069">
    <property type="protein sequence ID" value="OBX75832.1"/>
    <property type="molecule type" value="Genomic_DNA"/>
</dbReference>
<evidence type="ECO:0000256" key="4">
    <source>
        <dbReference type="ARBA" id="ARBA00022475"/>
    </source>
</evidence>
<evidence type="ECO:0000256" key="1">
    <source>
        <dbReference type="ARBA" id="ARBA00004429"/>
    </source>
</evidence>
<evidence type="ECO:0000256" key="3">
    <source>
        <dbReference type="ARBA" id="ARBA00022448"/>
    </source>
</evidence>
<evidence type="ECO:0000256" key="6">
    <source>
        <dbReference type="ARBA" id="ARBA00022692"/>
    </source>
</evidence>
<dbReference type="InterPro" id="IPR051789">
    <property type="entry name" value="Bact_Polyamine_Transport"/>
</dbReference>
<protein>
    <recommendedName>
        <fullName evidence="10">Spermidine/putrescine transport system permease protein PotC</fullName>
    </recommendedName>
</protein>
<name>A0A1B8QAT9_9GAMM</name>
<feature type="transmembrane region" description="Helical" evidence="11">
    <location>
        <begin position="97"/>
        <end position="124"/>
    </location>
</feature>
<keyword evidence="16" id="KW-1185">Reference proteome</keyword>
<feature type="domain" description="ABC transmembrane type-1" evidence="12">
    <location>
        <begin position="62"/>
        <end position="250"/>
    </location>
</feature>
<evidence type="ECO:0000256" key="9">
    <source>
        <dbReference type="ARBA" id="ARBA00037216"/>
    </source>
</evidence>
<dbReference type="Proteomes" id="UP000092616">
    <property type="component" value="Unassembled WGS sequence"/>
</dbReference>
<reference evidence="13 16" key="1">
    <citation type="submission" date="2016-06" db="EMBL/GenBank/DDBJ databases">
        <title>Draft genome of Moraxella atlantae CCUG 59586.</title>
        <authorList>
            <person name="Salva-Serra F."/>
            <person name="Engstrom-Jakobsson H."/>
            <person name="Thorell K."/>
            <person name="Gonzales-Siles L."/>
            <person name="Karlsson R."/>
            <person name="Boulund F."/>
            <person name="Engstrand L."/>
            <person name="Kristiansson E."/>
            <person name="Moore E."/>
        </authorList>
    </citation>
    <scope>NUCLEOTIDE SEQUENCE [LARGE SCALE GENOMIC DNA]</scope>
    <source>
        <strain evidence="13 16">CCUG 59586</strain>
    </source>
</reference>
<dbReference type="GO" id="GO:0005886">
    <property type="term" value="C:plasma membrane"/>
    <property type="evidence" value="ECO:0007669"/>
    <property type="project" value="UniProtKB-SubCell"/>
</dbReference>
<sequence length="258" mass="28082">MGATAKWLARAYLTAIYAMLFAPIVVMVVFSFNASKVGYQWGGISLDWYRALLDNAAMMQAAWHSVLLAVVAATLTTAIGGLTAMSLQRYDFRGKSLLQGLLFVLMMSPEIVLAISLLALFLILGWQLGFVTLLIAHITFCLPFVVITVSARLASLDNRLLEAARDLGASEWTMIRTVLIPIVLPAILAGWVLAFTLSLDDVVVSTFVTGPDFEILPLQIYSMVRVGVKPEVNAIGTILLVISLIGLAISQLLLLKKR</sequence>
<evidence type="ECO:0000313" key="15">
    <source>
        <dbReference type="Proteomes" id="UP000092508"/>
    </source>
</evidence>